<sequence>MRAVRRSATSPARAPFASMAAAGIVDKATSDLLIGPDWALNLELCDIINSDPLQARDVVKAVKKRLANKSPTVQLLALTVLETLIKNCGVNVHQQIAEKDVLNEMVKIVRKKADMRVRDRVLVLLDSWQHAFGGSRGRYPQYYMAYHELQKLGVEFPQRDEEHAVPIFTPPQLQPIPNFYPSAAYPNQQSPGMVPPRAESIDNLPGMSLTDIQTSHGLIEVLAEMLSAIAPGDRTALKEDVIVELVEQSRSYQRRVMQLVNTTSDEELLGQGLSLNDDLQHVLAKHDAIASGSPLPKTTESRISRVYDDHDEDEQGDQLSRRPSSQSTSSSGVAGTTPLRVKPTAPQLHLPPPPQPSKKLSMIDSSAVSTSPNKSGVDLLSGEPIINTRDQPTMTTTTPVTSPQTDQYGGQLALTDTEDDTNPFGSAPFRAIPSTEPPSYVSSRPSLLSQQHSDGNGLPPLQPFQQQPVQQPSGIPHNSYAAPWSTASLAAGHTLTPQQRALIYGETRPASPQSPSGQQAPGQDPGNQQPPQGQQLYGQVQAPLPQTPPPWQDEVQPPNLPGGYQAPSPWGGVNGPQPWNIQQHNMLYGRQLSLGSAIPQPTGQYIQQQQSGQGNNDMYRTASVPTPPSDPSGQKPNSALQDTSQYMQNQPIGSKYRQSVAMPSTSPPKPVNPADKLFEDLVDLRSVNAKFKAAGIVGSLSRPSTSKAGP</sequence>
<evidence type="ECO:0000256" key="6">
    <source>
        <dbReference type="SAM" id="MobiDB-lite"/>
    </source>
</evidence>
<feature type="compositionally biased region" description="Low complexity" evidence="6">
    <location>
        <begin position="388"/>
        <end position="407"/>
    </location>
</feature>
<evidence type="ECO:0000313" key="10">
    <source>
        <dbReference type="Proteomes" id="UP001497444"/>
    </source>
</evidence>
<comment type="subcellular location">
    <subcellularLocation>
        <location evidence="1">Membrane</location>
        <topology evidence="1">Peripheral membrane protein</topology>
    </subcellularLocation>
</comment>
<evidence type="ECO:0000256" key="5">
    <source>
        <dbReference type="ARBA" id="ARBA00023136"/>
    </source>
</evidence>
<dbReference type="SUPFAM" id="SSF89009">
    <property type="entry name" value="GAT-like domain"/>
    <property type="match status" value="1"/>
</dbReference>
<reference evidence="9" key="1">
    <citation type="submission" date="2024-02" db="EMBL/GenBank/DDBJ databases">
        <authorList>
            <consortium name="ELIXIR-Norway"/>
            <consortium name="Elixir Norway"/>
        </authorList>
    </citation>
    <scope>NUCLEOTIDE SEQUENCE</scope>
</reference>
<feature type="region of interest" description="Disordered" evidence="6">
    <location>
        <begin position="507"/>
        <end position="578"/>
    </location>
</feature>
<dbReference type="PANTHER" id="PTHR45898">
    <property type="entry name" value="TOM1-LIKE PROTEIN"/>
    <property type="match status" value="1"/>
</dbReference>
<dbReference type="Gene3D" id="1.25.40.90">
    <property type="match status" value="1"/>
</dbReference>
<dbReference type="InterPro" id="IPR002014">
    <property type="entry name" value="VHS_dom"/>
</dbReference>
<dbReference type="CDD" id="cd14231">
    <property type="entry name" value="GAT_GGA-like_plant"/>
    <property type="match status" value="1"/>
</dbReference>
<protein>
    <submittedName>
        <fullName evidence="9">Uncharacterized protein</fullName>
    </submittedName>
</protein>
<dbReference type="EMBL" id="OZ020098">
    <property type="protein sequence ID" value="CAK9270259.1"/>
    <property type="molecule type" value="Genomic_DNA"/>
</dbReference>
<proteinExistence type="inferred from homology"/>
<dbReference type="InterPro" id="IPR044836">
    <property type="entry name" value="TOL_plant"/>
</dbReference>
<dbReference type="InterPro" id="IPR038425">
    <property type="entry name" value="GAT_sf"/>
</dbReference>
<feature type="compositionally biased region" description="Polar residues" evidence="6">
    <location>
        <begin position="631"/>
        <end position="652"/>
    </location>
</feature>
<evidence type="ECO:0000256" key="3">
    <source>
        <dbReference type="ARBA" id="ARBA00022448"/>
    </source>
</evidence>
<dbReference type="InterPro" id="IPR008942">
    <property type="entry name" value="ENTH_VHS"/>
</dbReference>
<evidence type="ECO:0000313" key="9">
    <source>
        <dbReference type="EMBL" id="CAK9270259.1"/>
    </source>
</evidence>
<feature type="region of interest" description="Disordered" evidence="6">
    <location>
        <begin position="309"/>
        <end position="481"/>
    </location>
</feature>
<evidence type="ECO:0000259" key="8">
    <source>
        <dbReference type="PROSITE" id="PS50909"/>
    </source>
</evidence>
<feature type="compositionally biased region" description="Low complexity" evidence="6">
    <location>
        <begin position="321"/>
        <end position="331"/>
    </location>
</feature>
<feature type="compositionally biased region" description="Low complexity" evidence="6">
    <location>
        <begin position="604"/>
        <end position="614"/>
    </location>
</feature>
<feature type="compositionally biased region" description="Low complexity" evidence="6">
    <location>
        <begin position="463"/>
        <end position="476"/>
    </location>
</feature>
<keyword evidence="4" id="KW-0653">Protein transport</keyword>
<evidence type="ECO:0000256" key="4">
    <source>
        <dbReference type="ARBA" id="ARBA00022927"/>
    </source>
</evidence>
<dbReference type="PANTHER" id="PTHR45898:SF4">
    <property type="entry name" value="TARGET OF MYB PROTEIN 1"/>
    <property type="match status" value="1"/>
</dbReference>
<keyword evidence="3" id="KW-0813">Transport</keyword>
<dbReference type="SUPFAM" id="SSF48464">
    <property type="entry name" value="ENTH/VHS domain"/>
    <property type="match status" value="1"/>
</dbReference>
<dbReference type="Gene3D" id="1.20.58.160">
    <property type="match status" value="1"/>
</dbReference>
<evidence type="ECO:0000256" key="1">
    <source>
        <dbReference type="ARBA" id="ARBA00004170"/>
    </source>
</evidence>
<dbReference type="InterPro" id="IPR004152">
    <property type="entry name" value="GAT_dom"/>
</dbReference>
<dbReference type="Pfam" id="PF03127">
    <property type="entry name" value="GAT"/>
    <property type="match status" value="1"/>
</dbReference>
<feature type="compositionally biased region" description="Low complexity" evidence="6">
    <location>
        <begin position="509"/>
        <end position="543"/>
    </location>
</feature>
<keyword evidence="10" id="KW-1185">Reference proteome</keyword>
<feature type="compositionally biased region" description="Polar residues" evidence="6">
    <location>
        <begin position="363"/>
        <end position="374"/>
    </location>
</feature>
<feature type="domain" description="VHS" evidence="7">
    <location>
        <begin position="28"/>
        <end position="157"/>
    </location>
</feature>
<organism evidence="9 10">
    <name type="scientific">Sphagnum jensenii</name>
    <dbReference type="NCBI Taxonomy" id="128206"/>
    <lineage>
        <taxon>Eukaryota</taxon>
        <taxon>Viridiplantae</taxon>
        <taxon>Streptophyta</taxon>
        <taxon>Embryophyta</taxon>
        <taxon>Bryophyta</taxon>
        <taxon>Sphagnophytina</taxon>
        <taxon>Sphagnopsida</taxon>
        <taxon>Sphagnales</taxon>
        <taxon>Sphagnaceae</taxon>
        <taxon>Sphagnum</taxon>
    </lineage>
</organism>
<dbReference type="Proteomes" id="UP001497444">
    <property type="component" value="Chromosome 3"/>
</dbReference>
<feature type="compositionally biased region" description="Polar residues" evidence="6">
    <location>
        <begin position="440"/>
        <end position="454"/>
    </location>
</feature>
<accession>A0ABP0WTS7</accession>
<dbReference type="PROSITE" id="PS50909">
    <property type="entry name" value="GAT"/>
    <property type="match status" value="1"/>
</dbReference>
<evidence type="ECO:0000256" key="2">
    <source>
        <dbReference type="ARBA" id="ARBA00007708"/>
    </source>
</evidence>
<evidence type="ECO:0000259" key="7">
    <source>
        <dbReference type="PROSITE" id="PS50179"/>
    </source>
</evidence>
<dbReference type="CDD" id="cd03561">
    <property type="entry name" value="VHS"/>
    <property type="match status" value="1"/>
</dbReference>
<keyword evidence="5" id="KW-0472">Membrane</keyword>
<feature type="domain" description="GAT" evidence="8">
    <location>
        <begin position="203"/>
        <end position="291"/>
    </location>
</feature>
<dbReference type="SMART" id="SM00288">
    <property type="entry name" value="VHS"/>
    <property type="match status" value="1"/>
</dbReference>
<dbReference type="PROSITE" id="PS50179">
    <property type="entry name" value="VHS"/>
    <property type="match status" value="1"/>
</dbReference>
<comment type="similarity">
    <text evidence="2">Belongs to the TOM1 family.</text>
</comment>
<name>A0ABP0WTS7_9BRYO</name>
<gene>
    <name evidence="9" type="ORF">CSSPJE1EN1_LOCUS15737</name>
</gene>
<dbReference type="Pfam" id="PF00790">
    <property type="entry name" value="VHS"/>
    <property type="match status" value="1"/>
</dbReference>
<feature type="region of interest" description="Disordered" evidence="6">
    <location>
        <begin position="604"/>
        <end position="675"/>
    </location>
</feature>